<dbReference type="EMBL" id="BLXT01003924">
    <property type="protein sequence ID" value="GFO07963.1"/>
    <property type="molecule type" value="Genomic_DNA"/>
</dbReference>
<evidence type="ECO:0000313" key="3">
    <source>
        <dbReference type="EMBL" id="GFO07963.1"/>
    </source>
</evidence>
<protein>
    <submittedName>
        <fullName evidence="3">Uncharacterized protein</fullName>
    </submittedName>
</protein>
<evidence type="ECO:0000313" key="4">
    <source>
        <dbReference type="Proteomes" id="UP000735302"/>
    </source>
</evidence>
<dbReference type="AlphaFoldDB" id="A0AAV4AN06"/>
<keyword evidence="4" id="KW-1185">Reference proteome</keyword>
<comment type="caution">
    <text evidence="3">The sequence shown here is derived from an EMBL/GenBank/DDBJ whole genome shotgun (WGS) entry which is preliminary data.</text>
</comment>
<name>A0AAV4AN06_9GAST</name>
<keyword evidence="2" id="KW-0472">Membrane</keyword>
<sequence>MIDKLSCRQFDGNQHHIILATLKFFTPVCFFVMCIQPIQDKMISDFETLVGAKYRLYLLPWGFQVVGASGLLTPVVGVSTGVPLREVPSQFKGLDTLPPGPPKGTDTRNNI</sequence>
<feature type="region of interest" description="Disordered" evidence="1">
    <location>
        <begin position="90"/>
        <end position="111"/>
    </location>
</feature>
<keyword evidence="2" id="KW-0812">Transmembrane</keyword>
<gene>
    <name evidence="3" type="ORF">PoB_003446800</name>
</gene>
<evidence type="ECO:0000256" key="1">
    <source>
        <dbReference type="SAM" id="MobiDB-lite"/>
    </source>
</evidence>
<reference evidence="3 4" key="1">
    <citation type="journal article" date="2021" name="Elife">
        <title>Chloroplast acquisition without the gene transfer in kleptoplastic sea slugs, Plakobranchus ocellatus.</title>
        <authorList>
            <person name="Maeda T."/>
            <person name="Takahashi S."/>
            <person name="Yoshida T."/>
            <person name="Shimamura S."/>
            <person name="Takaki Y."/>
            <person name="Nagai Y."/>
            <person name="Toyoda A."/>
            <person name="Suzuki Y."/>
            <person name="Arimoto A."/>
            <person name="Ishii H."/>
            <person name="Satoh N."/>
            <person name="Nishiyama T."/>
            <person name="Hasebe M."/>
            <person name="Maruyama T."/>
            <person name="Minagawa J."/>
            <person name="Obokata J."/>
            <person name="Shigenobu S."/>
        </authorList>
    </citation>
    <scope>NUCLEOTIDE SEQUENCE [LARGE SCALE GENOMIC DNA]</scope>
</reference>
<proteinExistence type="predicted"/>
<feature type="transmembrane region" description="Helical" evidence="2">
    <location>
        <begin position="20"/>
        <end position="38"/>
    </location>
</feature>
<feature type="transmembrane region" description="Helical" evidence="2">
    <location>
        <begin position="58"/>
        <end position="82"/>
    </location>
</feature>
<accession>A0AAV4AN06</accession>
<evidence type="ECO:0000256" key="2">
    <source>
        <dbReference type="SAM" id="Phobius"/>
    </source>
</evidence>
<dbReference type="Proteomes" id="UP000735302">
    <property type="component" value="Unassembled WGS sequence"/>
</dbReference>
<organism evidence="3 4">
    <name type="scientific">Plakobranchus ocellatus</name>
    <dbReference type="NCBI Taxonomy" id="259542"/>
    <lineage>
        <taxon>Eukaryota</taxon>
        <taxon>Metazoa</taxon>
        <taxon>Spiralia</taxon>
        <taxon>Lophotrochozoa</taxon>
        <taxon>Mollusca</taxon>
        <taxon>Gastropoda</taxon>
        <taxon>Heterobranchia</taxon>
        <taxon>Euthyneura</taxon>
        <taxon>Panpulmonata</taxon>
        <taxon>Sacoglossa</taxon>
        <taxon>Placobranchoidea</taxon>
        <taxon>Plakobranchidae</taxon>
        <taxon>Plakobranchus</taxon>
    </lineage>
</organism>
<keyword evidence="2" id="KW-1133">Transmembrane helix</keyword>